<dbReference type="Proteomes" id="UP001153636">
    <property type="component" value="Chromosome 21"/>
</dbReference>
<protein>
    <recommendedName>
        <fullName evidence="1">Retrovirus-related Pol polyprotein from transposon TNT 1-94-like beta-barrel domain-containing protein</fullName>
    </recommendedName>
</protein>
<keyword evidence="3" id="KW-1185">Reference proteome</keyword>
<name>A0A9P0CVS8_9CUCU</name>
<dbReference type="EMBL" id="OV651833">
    <property type="protein sequence ID" value="CAH1107423.1"/>
    <property type="molecule type" value="Genomic_DNA"/>
</dbReference>
<dbReference type="OrthoDB" id="6770508at2759"/>
<sequence>MGTRGRKGSQSRGSGKKTLFRKVKLTGNKNEKPKFAYIAMNKSDESYPENMEIDGEANIVEIEGNTLNSLNRITFLADSGANEHFVNNINYLTDIKKVDRENKIKGANSNKKANLKIKYQGVINFKRLNGNVGKLKNVLYSKNLTKNLFAL</sequence>
<evidence type="ECO:0000313" key="2">
    <source>
        <dbReference type="EMBL" id="CAH1107423.1"/>
    </source>
</evidence>
<evidence type="ECO:0000259" key="1">
    <source>
        <dbReference type="Pfam" id="PF22936"/>
    </source>
</evidence>
<feature type="domain" description="Retrovirus-related Pol polyprotein from transposon TNT 1-94-like beta-barrel" evidence="1">
    <location>
        <begin position="76"/>
        <end position="150"/>
    </location>
</feature>
<organism evidence="2 3">
    <name type="scientific">Psylliodes chrysocephalus</name>
    <dbReference type="NCBI Taxonomy" id="3402493"/>
    <lineage>
        <taxon>Eukaryota</taxon>
        <taxon>Metazoa</taxon>
        <taxon>Ecdysozoa</taxon>
        <taxon>Arthropoda</taxon>
        <taxon>Hexapoda</taxon>
        <taxon>Insecta</taxon>
        <taxon>Pterygota</taxon>
        <taxon>Neoptera</taxon>
        <taxon>Endopterygota</taxon>
        <taxon>Coleoptera</taxon>
        <taxon>Polyphaga</taxon>
        <taxon>Cucujiformia</taxon>
        <taxon>Chrysomeloidea</taxon>
        <taxon>Chrysomelidae</taxon>
        <taxon>Galerucinae</taxon>
        <taxon>Alticini</taxon>
        <taxon>Psylliodes</taxon>
    </lineage>
</organism>
<accession>A0A9P0CVS8</accession>
<gene>
    <name evidence="2" type="ORF">PSYICH_LOCUS8153</name>
</gene>
<proteinExistence type="predicted"/>
<dbReference type="Pfam" id="PF22936">
    <property type="entry name" value="Pol_BBD"/>
    <property type="match status" value="1"/>
</dbReference>
<evidence type="ECO:0000313" key="3">
    <source>
        <dbReference type="Proteomes" id="UP001153636"/>
    </source>
</evidence>
<dbReference type="AlphaFoldDB" id="A0A9P0CVS8"/>
<dbReference type="InterPro" id="IPR054722">
    <property type="entry name" value="PolX-like_BBD"/>
</dbReference>
<reference evidence="2" key="1">
    <citation type="submission" date="2022-01" db="EMBL/GenBank/DDBJ databases">
        <authorList>
            <person name="King R."/>
        </authorList>
    </citation>
    <scope>NUCLEOTIDE SEQUENCE</scope>
</reference>